<dbReference type="CDD" id="cd03050">
    <property type="entry name" value="GST_N_Theta"/>
    <property type="match status" value="1"/>
</dbReference>
<dbReference type="InterPro" id="IPR040075">
    <property type="entry name" value="GST_N_Theta"/>
</dbReference>
<dbReference type="SFLD" id="SFLDG01153">
    <property type="entry name" value="Main.4:_Theta-like"/>
    <property type="match status" value="1"/>
</dbReference>
<reference evidence="10" key="1">
    <citation type="submission" date="2013-07" db="EMBL/GenBank/DDBJ databases">
        <authorList>
            <person name="Geib S."/>
        </authorList>
    </citation>
    <scope>NUCLEOTIDE SEQUENCE</scope>
</reference>
<comment type="subcellular location">
    <subcellularLocation>
        <location evidence="1">Cytoplasm</location>
    </subcellularLocation>
</comment>
<dbReference type="InterPro" id="IPR036282">
    <property type="entry name" value="Glutathione-S-Trfase_C_sf"/>
</dbReference>
<evidence type="ECO:0000259" key="9">
    <source>
        <dbReference type="PROSITE" id="PS50405"/>
    </source>
</evidence>
<evidence type="ECO:0000256" key="7">
    <source>
        <dbReference type="ARBA" id="ARBA00047960"/>
    </source>
</evidence>
<comment type="subunit">
    <text evidence="3">Homodimer.</text>
</comment>
<reference evidence="10" key="2">
    <citation type="journal article" date="2014" name="BMC Genomics">
        <title>A genomic perspective to assessing quality of mass-reared SIT flies used in Mediterranean fruit fly (Ceratitis capitata) eradication in California.</title>
        <authorList>
            <person name="Calla B."/>
            <person name="Hall B."/>
            <person name="Hou S."/>
            <person name="Geib S.M."/>
        </authorList>
    </citation>
    <scope>NUCLEOTIDE SEQUENCE</scope>
</reference>
<organism evidence="10">
    <name type="scientific">Ceratitis capitata</name>
    <name type="common">Mediterranean fruit fly</name>
    <name type="synonym">Tephritis capitata</name>
    <dbReference type="NCBI Taxonomy" id="7213"/>
    <lineage>
        <taxon>Eukaryota</taxon>
        <taxon>Metazoa</taxon>
        <taxon>Ecdysozoa</taxon>
        <taxon>Arthropoda</taxon>
        <taxon>Hexapoda</taxon>
        <taxon>Insecta</taxon>
        <taxon>Pterygota</taxon>
        <taxon>Neoptera</taxon>
        <taxon>Endopterygota</taxon>
        <taxon>Diptera</taxon>
        <taxon>Brachycera</taxon>
        <taxon>Muscomorpha</taxon>
        <taxon>Tephritoidea</taxon>
        <taxon>Tephritidae</taxon>
        <taxon>Ceratitis</taxon>
        <taxon>Ceratitis</taxon>
    </lineage>
</organism>
<dbReference type="CDD" id="cd03183">
    <property type="entry name" value="GST_C_Theta"/>
    <property type="match status" value="1"/>
</dbReference>
<name>W8BML2_CERCA</name>
<evidence type="ECO:0000259" key="8">
    <source>
        <dbReference type="PROSITE" id="PS50404"/>
    </source>
</evidence>
<dbReference type="OrthoDB" id="422574at2759"/>
<evidence type="ECO:0000256" key="5">
    <source>
        <dbReference type="ARBA" id="ARBA00022490"/>
    </source>
</evidence>
<feature type="domain" description="GST C-terminal" evidence="9">
    <location>
        <begin position="114"/>
        <end position="251"/>
    </location>
</feature>
<dbReference type="PROSITE" id="PS50404">
    <property type="entry name" value="GST_NTER"/>
    <property type="match status" value="1"/>
</dbReference>
<dbReference type="Gene3D" id="1.20.1050.10">
    <property type="match status" value="1"/>
</dbReference>
<evidence type="ECO:0000256" key="6">
    <source>
        <dbReference type="ARBA" id="ARBA00022679"/>
    </source>
</evidence>
<accession>W8BML2</accession>
<dbReference type="EC" id="2.5.1.18" evidence="4"/>
<dbReference type="GO" id="GO:0005737">
    <property type="term" value="C:cytoplasm"/>
    <property type="evidence" value="ECO:0007669"/>
    <property type="project" value="UniProtKB-SubCell"/>
</dbReference>
<dbReference type="InterPro" id="IPR040077">
    <property type="entry name" value="GST_C_Theta"/>
</dbReference>
<dbReference type="SFLD" id="SFLDG00358">
    <property type="entry name" value="Main_(cytGST)"/>
    <property type="match status" value="1"/>
</dbReference>
<dbReference type="InterPro" id="IPR004046">
    <property type="entry name" value="GST_C"/>
</dbReference>
<evidence type="ECO:0000313" key="10">
    <source>
        <dbReference type="EMBL" id="JAB90914.1"/>
    </source>
</evidence>
<comment type="similarity">
    <text evidence="2">Belongs to the GST superfamily. Theta family.</text>
</comment>
<evidence type="ECO:0000256" key="4">
    <source>
        <dbReference type="ARBA" id="ARBA00012452"/>
    </source>
</evidence>
<keyword evidence="5" id="KW-0963">Cytoplasm</keyword>
<dbReference type="PANTHER" id="PTHR43917:SF8">
    <property type="entry name" value="GH16740P-RELATED"/>
    <property type="match status" value="1"/>
</dbReference>
<evidence type="ECO:0000256" key="3">
    <source>
        <dbReference type="ARBA" id="ARBA00011738"/>
    </source>
</evidence>
<dbReference type="Pfam" id="PF02798">
    <property type="entry name" value="GST_N"/>
    <property type="match status" value="1"/>
</dbReference>
<dbReference type="InterPro" id="IPR010987">
    <property type="entry name" value="Glutathione-S-Trfase_C-like"/>
</dbReference>
<dbReference type="PROSITE" id="PS50405">
    <property type="entry name" value="GST_CTER"/>
    <property type="match status" value="1"/>
</dbReference>
<dbReference type="SFLD" id="SFLDS00019">
    <property type="entry name" value="Glutathione_Transferase_(cytos"/>
    <property type="match status" value="1"/>
</dbReference>
<gene>
    <name evidence="10" type="primary">GSTT1</name>
</gene>
<dbReference type="AlphaFoldDB" id="W8BML2"/>
<dbReference type="Pfam" id="PF00043">
    <property type="entry name" value="GST_C"/>
    <property type="match status" value="1"/>
</dbReference>
<proteinExistence type="evidence at transcript level"/>
<dbReference type="SUPFAM" id="SSF47616">
    <property type="entry name" value="GST C-terminal domain-like"/>
    <property type="match status" value="1"/>
</dbReference>
<feature type="domain" description="GST N-terminal" evidence="8">
    <location>
        <begin position="26"/>
        <end position="108"/>
    </location>
</feature>
<dbReference type="Gene3D" id="3.40.30.10">
    <property type="entry name" value="Glutaredoxin"/>
    <property type="match status" value="1"/>
</dbReference>
<evidence type="ECO:0000256" key="2">
    <source>
        <dbReference type="ARBA" id="ARBA00009899"/>
    </source>
</evidence>
<protein>
    <recommendedName>
        <fullName evidence="4">glutathione transferase</fullName>
        <ecNumber evidence="4">2.5.1.18</ecNumber>
    </recommendedName>
</protein>
<dbReference type="InterPro" id="IPR040079">
    <property type="entry name" value="Glutathione_S-Trfase"/>
</dbReference>
<dbReference type="InterPro" id="IPR036249">
    <property type="entry name" value="Thioredoxin-like_sf"/>
</dbReference>
<dbReference type="EMBL" id="GAMC01015641">
    <property type="protein sequence ID" value="JAB90914.1"/>
    <property type="molecule type" value="mRNA"/>
</dbReference>
<dbReference type="FunFam" id="1.20.1050.10:FF:000008">
    <property type="entry name" value="Glutathione S-transferase theta-1"/>
    <property type="match status" value="1"/>
</dbReference>
<dbReference type="InterPro" id="IPR004045">
    <property type="entry name" value="Glutathione_S-Trfase_N"/>
</dbReference>
<dbReference type="GO" id="GO:0004364">
    <property type="term" value="F:glutathione transferase activity"/>
    <property type="evidence" value="ECO:0007669"/>
    <property type="project" value="UniProtKB-EC"/>
</dbReference>
<dbReference type="SUPFAM" id="SSF52833">
    <property type="entry name" value="Thioredoxin-like"/>
    <property type="match status" value="1"/>
</dbReference>
<dbReference type="InterPro" id="IPR051369">
    <property type="entry name" value="GST_Theta"/>
</dbReference>
<dbReference type="GO" id="GO:0006749">
    <property type="term" value="P:glutathione metabolic process"/>
    <property type="evidence" value="ECO:0007669"/>
    <property type="project" value="TreeGrafter"/>
</dbReference>
<evidence type="ECO:0000256" key="1">
    <source>
        <dbReference type="ARBA" id="ARBA00004496"/>
    </source>
</evidence>
<dbReference type="PANTHER" id="PTHR43917">
    <property type="match status" value="1"/>
</dbReference>
<sequence>MLQWLWNLFNGDPNSLPLGLGPKVKMSLKYYYDLMSQPSRALHIILKMSNVQFEDCPVALRKGEHMTEEFKQNVNRFQRVPCIIDDGLKLAESIAILRYLSAKGKIPEYLYPKYFLEQARVDEFLEWQHITLRITCSIYFRSIWLDPLLTGVRPSNEKIEKLKNLMEANLDIIENIWLQKTDFLTGQRLTVADIFAACEIEQTRLADYDVRIKYPKIKAWLKRVRAGCNPHYDNAHTYIYKISGTAPNAKL</sequence>
<comment type="catalytic activity">
    <reaction evidence="7">
        <text>RX + glutathione = an S-substituted glutathione + a halide anion + H(+)</text>
        <dbReference type="Rhea" id="RHEA:16437"/>
        <dbReference type="ChEBI" id="CHEBI:15378"/>
        <dbReference type="ChEBI" id="CHEBI:16042"/>
        <dbReference type="ChEBI" id="CHEBI:17792"/>
        <dbReference type="ChEBI" id="CHEBI:57925"/>
        <dbReference type="ChEBI" id="CHEBI:90779"/>
        <dbReference type="EC" id="2.5.1.18"/>
    </reaction>
</comment>
<keyword evidence="6 10" id="KW-0808">Transferase</keyword>